<name>A0A557SVT0_9ARCH</name>
<protein>
    <submittedName>
        <fullName evidence="1">Uncharacterized protein</fullName>
    </submittedName>
</protein>
<sequence>MTTIEFDVLDKLDKDLYEDMSIAFKERFEERTIPFHKRFEENERTVRGFDNPAKVDHFLNVTVLIIMERIAREQKEDLETVQRFFKDSFHPYG</sequence>
<organism evidence="1 2">
    <name type="scientific">Candidatus Nitrosocosmicus arcticus</name>
    <dbReference type="NCBI Taxonomy" id="2035267"/>
    <lineage>
        <taxon>Archaea</taxon>
        <taxon>Nitrososphaerota</taxon>
        <taxon>Nitrososphaeria</taxon>
        <taxon>Nitrososphaerales</taxon>
        <taxon>Nitrososphaeraceae</taxon>
        <taxon>Candidatus Nitrosocosmicus</taxon>
    </lineage>
</organism>
<dbReference type="Proteomes" id="UP000315289">
    <property type="component" value="Unassembled WGS sequence"/>
</dbReference>
<dbReference type="EMBL" id="VOAH01000006">
    <property type="protein sequence ID" value="TVP40717.1"/>
    <property type="molecule type" value="Genomic_DNA"/>
</dbReference>
<gene>
    <name evidence="1" type="ORF">NARC_60104</name>
</gene>
<proteinExistence type="predicted"/>
<dbReference type="RefSeq" id="WP_144730213.1">
    <property type="nucleotide sequence ID" value="NZ_ML675582.1"/>
</dbReference>
<dbReference type="AlphaFoldDB" id="A0A557SVT0"/>
<reference evidence="1 2" key="1">
    <citation type="journal article" date="2019" name="Front. Microbiol.">
        <title>Ammonia Oxidation by the Arctic Terrestrial Thaumarchaeote Candidatus Nitrosocosmicus arcticus Is Stimulated by Increasing Temperatures.</title>
        <authorList>
            <person name="Alves R.J.E."/>
            <person name="Kerou M."/>
            <person name="Zappe A."/>
            <person name="Bittner R."/>
            <person name="Abby S.S."/>
            <person name="Schmidt H.A."/>
            <person name="Pfeifer K."/>
            <person name="Schleper C."/>
        </authorList>
    </citation>
    <scope>NUCLEOTIDE SEQUENCE [LARGE SCALE GENOMIC DNA]</scope>
    <source>
        <strain evidence="1 2">Kfb</strain>
    </source>
</reference>
<evidence type="ECO:0000313" key="1">
    <source>
        <dbReference type="EMBL" id="TVP40717.1"/>
    </source>
</evidence>
<evidence type="ECO:0000313" key="2">
    <source>
        <dbReference type="Proteomes" id="UP000315289"/>
    </source>
</evidence>
<accession>A0A557SVT0</accession>
<keyword evidence="2" id="KW-1185">Reference proteome</keyword>
<comment type="caution">
    <text evidence="1">The sequence shown here is derived from an EMBL/GenBank/DDBJ whole genome shotgun (WGS) entry which is preliminary data.</text>
</comment>